<evidence type="ECO:0000256" key="3">
    <source>
        <dbReference type="ARBA" id="ARBA00022989"/>
    </source>
</evidence>
<keyword evidence="4 6" id="KW-0472">Membrane</keyword>
<dbReference type="PANTHER" id="PTHR23508">
    <property type="entry name" value="CARBOXYLIC ACID TRANSPORTER PROTEIN HOMOLOG"/>
    <property type="match status" value="1"/>
</dbReference>
<gene>
    <name evidence="8" type="ORF">JK363_17530</name>
</gene>
<dbReference type="RefSeq" id="WP_201875845.1">
    <property type="nucleotide sequence ID" value="NZ_JAERRF010000009.1"/>
</dbReference>
<evidence type="ECO:0000313" key="8">
    <source>
        <dbReference type="EMBL" id="MBL1098432.1"/>
    </source>
</evidence>
<dbReference type="PROSITE" id="PS50850">
    <property type="entry name" value="MFS"/>
    <property type="match status" value="1"/>
</dbReference>
<dbReference type="Pfam" id="PF07690">
    <property type="entry name" value="MFS_1"/>
    <property type="match status" value="1"/>
</dbReference>
<feature type="transmembrane region" description="Helical" evidence="6">
    <location>
        <begin position="99"/>
        <end position="120"/>
    </location>
</feature>
<comment type="caution">
    <text evidence="8">The sequence shown here is derived from an EMBL/GenBank/DDBJ whole genome shotgun (WGS) entry which is preliminary data.</text>
</comment>
<comment type="subcellular location">
    <subcellularLocation>
        <location evidence="1">Cell membrane</location>
        <topology evidence="1">Multi-pass membrane protein</topology>
    </subcellularLocation>
</comment>
<evidence type="ECO:0000313" key="9">
    <source>
        <dbReference type="Proteomes" id="UP000634229"/>
    </source>
</evidence>
<dbReference type="InterPro" id="IPR036259">
    <property type="entry name" value="MFS_trans_sf"/>
</dbReference>
<feature type="region of interest" description="Disordered" evidence="5">
    <location>
        <begin position="1"/>
        <end position="22"/>
    </location>
</feature>
<evidence type="ECO:0000256" key="4">
    <source>
        <dbReference type="ARBA" id="ARBA00023136"/>
    </source>
</evidence>
<feature type="transmembrane region" description="Helical" evidence="6">
    <location>
        <begin position="245"/>
        <end position="265"/>
    </location>
</feature>
<accession>A0ABS1NEA8</accession>
<dbReference type="InterPro" id="IPR011701">
    <property type="entry name" value="MFS"/>
</dbReference>
<reference evidence="8 9" key="1">
    <citation type="submission" date="2021-01" db="EMBL/GenBank/DDBJ databases">
        <title>WGS of actinomycetes isolated from Thailand.</title>
        <authorList>
            <person name="Thawai C."/>
        </authorList>
    </citation>
    <scope>NUCLEOTIDE SEQUENCE [LARGE SCALE GENOMIC DNA]</scope>
    <source>
        <strain evidence="8 9">CA1R205</strain>
    </source>
</reference>
<dbReference type="Proteomes" id="UP000634229">
    <property type="component" value="Unassembled WGS sequence"/>
</dbReference>
<feature type="transmembrane region" description="Helical" evidence="6">
    <location>
        <begin position="66"/>
        <end position="87"/>
    </location>
</feature>
<feature type="transmembrane region" description="Helical" evidence="6">
    <location>
        <begin position="28"/>
        <end position="45"/>
    </location>
</feature>
<feature type="transmembrane region" description="Helical" evidence="6">
    <location>
        <begin position="280"/>
        <end position="302"/>
    </location>
</feature>
<evidence type="ECO:0000256" key="2">
    <source>
        <dbReference type="ARBA" id="ARBA00022692"/>
    </source>
</evidence>
<feature type="transmembrane region" description="Helical" evidence="6">
    <location>
        <begin position="341"/>
        <end position="363"/>
    </location>
</feature>
<evidence type="ECO:0000256" key="5">
    <source>
        <dbReference type="SAM" id="MobiDB-lite"/>
    </source>
</evidence>
<evidence type="ECO:0000256" key="6">
    <source>
        <dbReference type="SAM" id="Phobius"/>
    </source>
</evidence>
<proteinExistence type="predicted"/>
<dbReference type="InterPro" id="IPR020846">
    <property type="entry name" value="MFS_dom"/>
</dbReference>
<dbReference type="EMBL" id="JAERRF010000009">
    <property type="protein sequence ID" value="MBL1098432.1"/>
    <property type="molecule type" value="Genomic_DNA"/>
</dbReference>
<feature type="transmembrane region" description="Helical" evidence="6">
    <location>
        <begin position="156"/>
        <end position="178"/>
    </location>
</feature>
<feature type="domain" description="Major facilitator superfamily (MFS) profile" evidence="7">
    <location>
        <begin position="32"/>
        <end position="429"/>
    </location>
</feature>
<name>A0ABS1NEA8_9ACTN</name>
<evidence type="ECO:0000256" key="1">
    <source>
        <dbReference type="ARBA" id="ARBA00004651"/>
    </source>
</evidence>
<sequence>MGTPSLHQEPDPDVEASGPSTPPVSRRYAWYVFTLAFALALTDFIDRQIIVSAFPYLKSEWDLSDTQLGALVSVVSVTVALGALPLARLADRWSRVKSISLMGSVWSLAALGCAVSTSYAQLFAARAALGVGEAGYGPAGGALLAGMFPQRLRATIIGALQAAGPLGAVIGVVCGSLMMSHFSWRMTLAVFAAPGLLLALMFLRVRDPHAPSRARATGADAGDGAAPPVGLRAVTAELFRSRTAVATYLGGALQLVVLSTLFAWLPSYLAQAYGYTHTRAGAVAAVAIIASALGTVVLGNLADRAGAVRSRNKLLLPAVLALLALALLTPAFAWVPAGPLQLSLIVAGAFCVASAVGPVPAVVIDVVDPGVRASAIGMVALVNNLFGLAVGPLLTGWLSDNHGLPAALAVTPLCCAGAAAVLWYASRTYAEDLRRQADRAQPAATL</sequence>
<organism evidence="8 9">
    <name type="scientific">Streptomyces coffeae</name>
    <dbReference type="NCBI Taxonomy" id="621382"/>
    <lineage>
        <taxon>Bacteria</taxon>
        <taxon>Bacillati</taxon>
        <taxon>Actinomycetota</taxon>
        <taxon>Actinomycetes</taxon>
        <taxon>Kitasatosporales</taxon>
        <taxon>Streptomycetaceae</taxon>
        <taxon>Streptomyces</taxon>
    </lineage>
</organism>
<keyword evidence="9" id="KW-1185">Reference proteome</keyword>
<feature type="transmembrane region" description="Helical" evidence="6">
    <location>
        <begin position="184"/>
        <end position="203"/>
    </location>
</feature>
<dbReference type="Gene3D" id="1.20.1250.20">
    <property type="entry name" value="MFS general substrate transporter like domains"/>
    <property type="match status" value="2"/>
</dbReference>
<dbReference type="PANTHER" id="PTHR23508:SF10">
    <property type="entry name" value="CARBOXYLIC ACID TRANSPORTER PROTEIN HOMOLOG"/>
    <property type="match status" value="1"/>
</dbReference>
<feature type="transmembrane region" description="Helical" evidence="6">
    <location>
        <begin position="314"/>
        <end position="335"/>
    </location>
</feature>
<keyword evidence="3 6" id="KW-1133">Transmembrane helix</keyword>
<keyword evidence="2 6" id="KW-0812">Transmembrane</keyword>
<feature type="transmembrane region" description="Helical" evidence="6">
    <location>
        <begin position="375"/>
        <end position="398"/>
    </location>
</feature>
<dbReference type="SUPFAM" id="SSF103473">
    <property type="entry name" value="MFS general substrate transporter"/>
    <property type="match status" value="1"/>
</dbReference>
<feature type="transmembrane region" description="Helical" evidence="6">
    <location>
        <begin position="404"/>
        <end position="425"/>
    </location>
</feature>
<evidence type="ECO:0000259" key="7">
    <source>
        <dbReference type="PROSITE" id="PS50850"/>
    </source>
</evidence>
<protein>
    <submittedName>
        <fullName evidence="8">MFS transporter</fullName>
    </submittedName>
</protein>